<name>A0AA88PT62_9TELE</name>
<comment type="cofactor">
    <cofactor evidence="32">
        <name>heme</name>
        <dbReference type="ChEBI" id="CHEBI:30413"/>
    </cofactor>
</comment>
<evidence type="ECO:0000256" key="2">
    <source>
        <dbReference type="ARBA" id="ARBA00001719"/>
    </source>
</evidence>
<evidence type="ECO:0000256" key="14">
    <source>
        <dbReference type="ARBA" id="ARBA00022832"/>
    </source>
</evidence>
<evidence type="ECO:0000256" key="10">
    <source>
        <dbReference type="ARBA" id="ARBA00022617"/>
    </source>
</evidence>
<dbReference type="Proteomes" id="UP001187343">
    <property type="component" value="Unassembled WGS sequence"/>
</dbReference>
<dbReference type="PANTHER" id="PTHR24302:SF47">
    <property type="entry name" value="CYTOCHROME P450"/>
    <property type="match status" value="1"/>
</dbReference>
<dbReference type="PANTHER" id="PTHR24302">
    <property type="entry name" value="CYTOCHROME P450 FAMILY 3"/>
    <property type="match status" value="1"/>
</dbReference>
<comment type="catalytic activity">
    <reaction evidence="26">
        <text>prostaglandin H2 = (12S)-hydroxy-(5Z,8E,10E)-heptadecatrienoate + malonaldehyde</text>
        <dbReference type="Rhea" id="RHEA:48644"/>
        <dbReference type="ChEBI" id="CHEBI:57405"/>
        <dbReference type="ChEBI" id="CHEBI:90694"/>
        <dbReference type="ChEBI" id="CHEBI:566274"/>
    </reaction>
</comment>
<keyword evidence="10 32" id="KW-0349">Heme</keyword>
<evidence type="ECO:0000256" key="16">
    <source>
        <dbReference type="ARBA" id="ARBA00023002"/>
    </source>
</evidence>
<evidence type="ECO:0000256" key="7">
    <source>
        <dbReference type="ARBA" id="ARBA00022501"/>
    </source>
</evidence>
<evidence type="ECO:0000256" key="28">
    <source>
        <dbReference type="ARBA" id="ARBA00038872"/>
    </source>
</evidence>
<keyword evidence="11" id="KW-0812">Transmembrane</keyword>
<keyword evidence="12 32" id="KW-0479">Metal-binding</keyword>
<evidence type="ECO:0000256" key="30">
    <source>
        <dbReference type="ARBA" id="ARBA00042726"/>
    </source>
</evidence>
<dbReference type="GO" id="GO:0106256">
    <property type="term" value="F:hydroperoxy icosatetraenoate dehydratase activity"/>
    <property type="evidence" value="ECO:0007669"/>
    <property type="project" value="UniProtKB-EC"/>
</dbReference>
<keyword evidence="13" id="KW-0256">Endoplasmic reticulum</keyword>
<evidence type="ECO:0000256" key="22">
    <source>
        <dbReference type="ARBA" id="ARBA00023235"/>
    </source>
</evidence>
<evidence type="ECO:0000256" key="19">
    <source>
        <dbReference type="ARBA" id="ARBA00023098"/>
    </source>
</evidence>
<comment type="function">
    <text evidence="31">Catalyzes the conversion of prostaglandin H2 (PGH2) to thromboxane A2 (TXA2), a potent inducer of blood vessel constriction and platelet aggregation. Also cleaves PGH2 to 12-hydroxy-heptadecatrienoicacid (12-HHT) and malondialdehyde, which is known to act as a mediator of DNA damage. 12-HHT and malondialdehyde are formed stoichiometrically in the same amounts as TXA2. Additionally, displays dehydratase activity, toward (15S)-hydroperoxy-(5Z,8Z,11Z,13E)-eicosatetraenoate (15(S)-HPETE) producing 15-KETE and 15-HETE.</text>
</comment>
<keyword evidence="20" id="KW-0472">Membrane</keyword>
<dbReference type="InterPro" id="IPR002401">
    <property type="entry name" value="Cyt_P450_E_grp-I"/>
</dbReference>
<keyword evidence="9" id="KW-0643">Prostaglandin biosynthesis</keyword>
<evidence type="ECO:0000256" key="24">
    <source>
        <dbReference type="ARBA" id="ARBA00033404"/>
    </source>
</evidence>
<evidence type="ECO:0000256" key="27">
    <source>
        <dbReference type="ARBA" id="ARBA00036475"/>
    </source>
</evidence>
<dbReference type="PRINTS" id="PR00463">
    <property type="entry name" value="EP450I"/>
</dbReference>
<gene>
    <name evidence="35" type="ORF">Q8A67_011782</name>
</gene>
<evidence type="ECO:0000256" key="13">
    <source>
        <dbReference type="ARBA" id="ARBA00022824"/>
    </source>
</evidence>
<comment type="subcellular location">
    <subcellularLocation>
        <location evidence="3">Endoplasmic reticulum membrane</location>
        <topology evidence="3">Multi-pass membrane protein</topology>
    </subcellularLocation>
</comment>
<evidence type="ECO:0000256" key="11">
    <source>
        <dbReference type="ARBA" id="ARBA00022692"/>
    </source>
</evidence>
<reference evidence="35" key="1">
    <citation type="submission" date="2023-08" db="EMBL/GenBank/DDBJ databases">
        <title>Chromosome-level Genome Assembly of mud carp (Cirrhinus molitorella).</title>
        <authorList>
            <person name="Liu H."/>
        </authorList>
    </citation>
    <scope>NUCLEOTIDE SEQUENCE</scope>
    <source>
        <strain evidence="35">Prfri</strain>
        <tissue evidence="35">Muscle</tissue>
    </source>
</reference>
<evidence type="ECO:0000256" key="33">
    <source>
        <dbReference type="RuleBase" id="RU000461"/>
    </source>
</evidence>
<evidence type="ECO:0000256" key="26">
    <source>
        <dbReference type="ARBA" id="ARBA00036424"/>
    </source>
</evidence>
<dbReference type="GO" id="GO:0016705">
    <property type="term" value="F:oxidoreductase activity, acting on paired donors, with incorporation or reduction of molecular oxygen"/>
    <property type="evidence" value="ECO:0007669"/>
    <property type="project" value="InterPro"/>
</dbReference>
<dbReference type="EC" id="5.3.99.5" evidence="28"/>
<keyword evidence="18 33" id="KW-0503">Monooxygenase</keyword>
<evidence type="ECO:0000256" key="15">
    <source>
        <dbReference type="ARBA" id="ARBA00022989"/>
    </source>
</evidence>
<dbReference type="GO" id="GO:0020037">
    <property type="term" value="F:heme binding"/>
    <property type="evidence" value="ECO:0007669"/>
    <property type="project" value="InterPro"/>
</dbReference>
<comment type="catalytic activity">
    <reaction evidence="27">
        <text>prostaglandin H2 = thromboxane A2</text>
        <dbReference type="Rhea" id="RHEA:17137"/>
        <dbReference type="ChEBI" id="CHEBI:57405"/>
        <dbReference type="ChEBI" id="CHEBI:57445"/>
        <dbReference type="EC" id="5.3.99.5"/>
    </reaction>
    <physiologicalReaction direction="left-to-right" evidence="27">
        <dbReference type="Rhea" id="RHEA:17138"/>
    </physiologicalReaction>
</comment>
<dbReference type="SUPFAM" id="SSF48264">
    <property type="entry name" value="Cytochrome P450"/>
    <property type="match status" value="1"/>
</dbReference>
<keyword evidence="15" id="KW-1133">Transmembrane helix</keyword>
<accession>A0AA88PT62</accession>
<evidence type="ECO:0000256" key="6">
    <source>
        <dbReference type="ARBA" id="ARBA00013084"/>
    </source>
</evidence>
<evidence type="ECO:0000256" key="31">
    <source>
        <dbReference type="ARBA" id="ARBA00054825"/>
    </source>
</evidence>
<dbReference type="GO" id="GO:0005506">
    <property type="term" value="F:iron ion binding"/>
    <property type="evidence" value="ECO:0007669"/>
    <property type="project" value="InterPro"/>
</dbReference>
<comment type="subunit">
    <text evidence="5">Monomer.</text>
</comment>
<evidence type="ECO:0000313" key="35">
    <source>
        <dbReference type="EMBL" id="KAK2894553.1"/>
    </source>
</evidence>
<keyword evidence="36" id="KW-1185">Reference proteome</keyword>
<evidence type="ECO:0000256" key="18">
    <source>
        <dbReference type="ARBA" id="ARBA00023033"/>
    </source>
</evidence>
<dbReference type="Gene3D" id="1.10.630.10">
    <property type="entry name" value="Cytochrome P450"/>
    <property type="match status" value="1"/>
</dbReference>
<comment type="catalytic activity">
    <reaction evidence="1">
        <text>(15S)-hydroperoxy-(5Z,8Z,11Z,13E)-eicosatetraenoate = 15-oxo-(5Z,8Z,11Z,13E)-eicosatetraenoate + H2O</text>
        <dbReference type="Rhea" id="RHEA:48636"/>
        <dbReference type="ChEBI" id="CHEBI:15377"/>
        <dbReference type="ChEBI" id="CHEBI:57410"/>
        <dbReference type="ChEBI" id="CHEBI:57446"/>
    </reaction>
    <physiologicalReaction direction="left-to-right" evidence="1">
        <dbReference type="Rhea" id="RHEA:48637"/>
    </physiologicalReaction>
</comment>
<evidence type="ECO:0000256" key="1">
    <source>
        <dbReference type="ARBA" id="ARBA00001143"/>
    </source>
</evidence>
<dbReference type="InterPro" id="IPR017972">
    <property type="entry name" value="Cyt_P450_CS"/>
</dbReference>
<dbReference type="PRINTS" id="PR00385">
    <property type="entry name" value="P450"/>
</dbReference>
<dbReference type="PROSITE" id="PS00086">
    <property type="entry name" value="CYTOCHROME_P450"/>
    <property type="match status" value="1"/>
</dbReference>
<dbReference type="Pfam" id="PF00067">
    <property type="entry name" value="p450"/>
    <property type="match status" value="2"/>
</dbReference>
<evidence type="ECO:0000256" key="17">
    <source>
        <dbReference type="ARBA" id="ARBA00023004"/>
    </source>
</evidence>
<dbReference type="AlphaFoldDB" id="A0AA88PT62"/>
<keyword evidence="22" id="KW-0413">Isomerase</keyword>
<dbReference type="GO" id="GO:0008395">
    <property type="term" value="F:steroid hydroxylase activity"/>
    <property type="evidence" value="ECO:0007669"/>
    <property type="project" value="TreeGrafter"/>
</dbReference>
<keyword evidence="7" id="KW-0644">Prostaglandin metabolism</keyword>
<comment type="caution">
    <text evidence="35">The sequence shown here is derived from an EMBL/GenBank/DDBJ whole genome shotgun (WGS) entry which is preliminary data.</text>
</comment>
<evidence type="ECO:0000256" key="29">
    <source>
        <dbReference type="ARBA" id="ARBA00040834"/>
    </source>
</evidence>
<keyword evidence="14" id="KW-0276">Fatty acid metabolism</keyword>
<protein>
    <recommendedName>
        <fullName evidence="29">Thromboxane-A synthase</fullName>
        <ecNumber evidence="6">4.2.1.152</ecNumber>
        <ecNumber evidence="28">5.3.99.5</ecNumber>
    </recommendedName>
    <alternativeName>
        <fullName evidence="30">Cytochrome P450 5A1</fullName>
    </alternativeName>
    <alternativeName>
        <fullName evidence="24">Hydroperoxy icosatetraenoate dehydratase</fullName>
    </alternativeName>
</protein>
<evidence type="ECO:0000256" key="20">
    <source>
        <dbReference type="ARBA" id="ARBA00023136"/>
    </source>
</evidence>
<evidence type="ECO:0000256" key="3">
    <source>
        <dbReference type="ARBA" id="ARBA00004477"/>
    </source>
</evidence>
<evidence type="ECO:0000256" key="32">
    <source>
        <dbReference type="PIRSR" id="PIRSR602401-1"/>
    </source>
</evidence>
<dbReference type="EC" id="4.2.1.152" evidence="6"/>
<keyword evidence="19" id="KW-0443">Lipid metabolism</keyword>
<dbReference type="GO" id="GO:0004796">
    <property type="term" value="F:thromboxane-A synthase activity"/>
    <property type="evidence" value="ECO:0007669"/>
    <property type="project" value="UniProtKB-EC"/>
</dbReference>
<comment type="similarity">
    <text evidence="4 33">Belongs to the cytochrome P450 family.</text>
</comment>
<keyword evidence="16 33" id="KW-0560">Oxidoreductase</keyword>
<keyword evidence="23" id="KW-0456">Lyase</keyword>
<keyword evidence="21" id="KW-0275">Fatty acid biosynthesis</keyword>
<evidence type="ECO:0000256" key="12">
    <source>
        <dbReference type="ARBA" id="ARBA00022723"/>
    </source>
</evidence>
<feature type="region of interest" description="Disordered" evidence="34">
    <location>
        <begin position="399"/>
        <end position="421"/>
    </location>
</feature>
<evidence type="ECO:0000256" key="8">
    <source>
        <dbReference type="ARBA" id="ARBA00022516"/>
    </source>
</evidence>
<organism evidence="35 36">
    <name type="scientific">Cirrhinus molitorella</name>
    <name type="common">mud carp</name>
    <dbReference type="NCBI Taxonomy" id="172907"/>
    <lineage>
        <taxon>Eukaryota</taxon>
        <taxon>Metazoa</taxon>
        <taxon>Chordata</taxon>
        <taxon>Craniata</taxon>
        <taxon>Vertebrata</taxon>
        <taxon>Euteleostomi</taxon>
        <taxon>Actinopterygii</taxon>
        <taxon>Neopterygii</taxon>
        <taxon>Teleostei</taxon>
        <taxon>Ostariophysi</taxon>
        <taxon>Cypriniformes</taxon>
        <taxon>Cyprinidae</taxon>
        <taxon>Labeoninae</taxon>
        <taxon>Labeonini</taxon>
        <taxon>Cirrhinus</taxon>
    </lineage>
</organism>
<keyword evidence="8" id="KW-0444">Lipid biosynthesis</keyword>
<proteinExistence type="inferred from homology"/>
<comment type="catalytic activity">
    <reaction evidence="2">
        <text>a hydroperoxyeicosatetraenoate = an oxoeicosatetraenoate + H2O</text>
        <dbReference type="Rhea" id="RHEA:55556"/>
        <dbReference type="ChEBI" id="CHEBI:15377"/>
        <dbReference type="ChEBI" id="CHEBI:59720"/>
        <dbReference type="ChEBI" id="CHEBI:131859"/>
        <dbReference type="EC" id="4.2.1.152"/>
    </reaction>
    <physiologicalReaction direction="left-to-right" evidence="2">
        <dbReference type="Rhea" id="RHEA:55557"/>
    </physiologicalReaction>
</comment>
<evidence type="ECO:0000256" key="34">
    <source>
        <dbReference type="SAM" id="MobiDB-lite"/>
    </source>
</evidence>
<dbReference type="InterPro" id="IPR036396">
    <property type="entry name" value="Cyt_P450_sf"/>
</dbReference>
<evidence type="ECO:0000256" key="4">
    <source>
        <dbReference type="ARBA" id="ARBA00010617"/>
    </source>
</evidence>
<evidence type="ECO:0000313" key="36">
    <source>
        <dbReference type="Proteomes" id="UP001187343"/>
    </source>
</evidence>
<dbReference type="GO" id="GO:0005789">
    <property type="term" value="C:endoplasmic reticulum membrane"/>
    <property type="evidence" value="ECO:0007669"/>
    <property type="project" value="UniProtKB-SubCell"/>
</dbReference>
<dbReference type="InterPro" id="IPR050705">
    <property type="entry name" value="Cytochrome_P450_3A"/>
</dbReference>
<comment type="catalytic activity">
    <reaction evidence="25">
        <text>(15S)-hydroperoxy-(5Z,8Z,11Z,13E)-eicosatetraenoate + AH2 = (15S)-hydroxy-(5Z,8Z,11Z,13E)-eicosatetraenoate + A + H2O</text>
        <dbReference type="Rhea" id="RHEA:48856"/>
        <dbReference type="ChEBI" id="CHEBI:13193"/>
        <dbReference type="ChEBI" id="CHEBI:15377"/>
        <dbReference type="ChEBI" id="CHEBI:17499"/>
        <dbReference type="ChEBI" id="CHEBI:57409"/>
        <dbReference type="ChEBI" id="CHEBI:57446"/>
    </reaction>
    <physiologicalReaction direction="left-to-right" evidence="25">
        <dbReference type="Rhea" id="RHEA:48857"/>
    </physiologicalReaction>
</comment>
<evidence type="ECO:0000256" key="21">
    <source>
        <dbReference type="ARBA" id="ARBA00023160"/>
    </source>
</evidence>
<evidence type="ECO:0000256" key="5">
    <source>
        <dbReference type="ARBA" id="ARBA00011245"/>
    </source>
</evidence>
<evidence type="ECO:0000256" key="9">
    <source>
        <dbReference type="ARBA" id="ARBA00022585"/>
    </source>
</evidence>
<dbReference type="GO" id="GO:0001516">
    <property type="term" value="P:prostaglandin biosynthetic process"/>
    <property type="evidence" value="ECO:0007669"/>
    <property type="project" value="UniProtKB-KW"/>
</dbReference>
<dbReference type="InterPro" id="IPR001128">
    <property type="entry name" value="Cyt_P450"/>
</dbReference>
<evidence type="ECO:0000256" key="25">
    <source>
        <dbReference type="ARBA" id="ARBA00036380"/>
    </source>
</evidence>
<keyword evidence="17 32" id="KW-0408">Iron</keyword>
<sequence length="639" mass="72993">MKKGCLQLNSTGIDGVLALKKEPNCRSWLQLVIMSVDNQCKLQVPQVIAWDFLSSRIKTTFSRTPQCHRKRLLSNTGKPAVRVTGLIMQPLVDILKWFGVEVSGRSVSVCLVLLFLSLLYWYSISPYSILERCGIKHPKPSPFFGNLMMFRDGFFKAQSDLIKKYGRICGYYIGRRATVIIADPDMLRQVMVKEFNKFPNRMTVRGITKPMSDSLIMLKGEQWKRVRSILTPTFSAAKMKEMVPLINTATETLLRNLKGHAESGNSFNIHKCFGCFTMDVIASVAFGTQVDSQNNPDDPFVHHASKFFAFNFFRPVMIFFMAFPFLLKPLAGLLPNKSRDEMNTFFIKCIQKMVKQRDDLPPEQRRRDFLQLMLDVRASNKHLSLEHFDVVSNADEQPCTDQGMDNGLENGPGQESTKRTQQKRMMTEDEVVGQSFIFLLAGYETSSNTLGFACYLLALNPECQKKLQEEVDEFFSRHETADYTNVQELKYLDMVICESLRLYPPAFRFARDVDEDTVVNGQLLPKGSSLEIPTGFLHYDPEHWTEPEKFIPERFTPEAKASRHPFAYLPFGAGPRSCVGMRLAQLEIKMALLHICRRFNIVACEDTEVPLELKSHTTLGPKNGILVKITKRENFEDEP</sequence>
<dbReference type="EMBL" id="JAUYZG010000011">
    <property type="protein sequence ID" value="KAK2894553.1"/>
    <property type="molecule type" value="Genomic_DNA"/>
</dbReference>
<feature type="binding site" description="axial binding residue" evidence="32">
    <location>
        <position position="578"/>
    </location>
    <ligand>
        <name>heme</name>
        <dbReference type="ChEBI" id="CHEBI:30413"/>
    </ligand>
    <ligandPart>
        <name>Fe</name>
        <dbReference type="ChEBI" id="CHEBI:18248"/>
    </ligandPart>
</feature>
<evidence type="ECO:0000256" key="23">
    <source>
        <dbReference type="ARBA" id="ARBA00023239"/>
    </source>
</evidence>